<dbReference type="PANTHER" id="PTHR30213:SF0">
    <property type="entry name" value="UPF0761 MEMBRANE PROTEIN YIHY"/>
    <property type="match status" value="1"/>
</dbReference>
<comment type="caution">
    <text evidence="8">The sequence shown here is derived from an EMBL/GenBank/DDBJ whole genome shotgun (WGS) entry which is preliminary data.</text>
</comment>
<evidence type="ECO:0000256" key="3">
    <source>
        <dbReference type="ARBA" id="ARBA00022692"/>
    </source>
</evidence>
<organism evidence="8 9">
    <name type="scientific">Candidatus Accumulibacter adjunctus</name>
    <dbReference type="NCBI Taxonomy" id="1454001"/>
    <lineage>
        <taxon>Bacteria</taxon>
        <taxon>Pseudomonadati</taxon>
        <taxon>Pseudomonadota</taxon>
        <taxon>Betaproteobacteria</taxon>
        <taxon>Candidatus Accumulibacter</taxon>
    </lineage>
</organism>
<evidence type="ECO:0000256" key="2">
    <source>
        <dbReference type="ARBA" id="ARBA00022475"/>
    </source>
</evidence>
<feature type="transmembrane region" description="Helical" evidence="7">
    <location>
        <begin position="97"/>
        <end position="118"/>
    </location>
</feature>
<gene>
    <name evidence="8" type="primary">yhjD</name>
    <name evidence="8" type="ORF">AW08_02435</name>
</gene>
<proteinExistence type="predicted"/>
<reference evidence="8" key="1">
    <citation type="submission" date="2014-02" db="EMBL/GenBank/DDBJ databases">
        <title>Expanding our view of genomic diversity in Candidatus Accumulibacter clades.</title>
        <authorList>
            <person name="Skennerton C.T."/>
            <person name="Barr J.J."/>
            <person name="Slater F.R."/>
            <person name="Bond P.L."/>
            <person name="Tyson G.W."/>
        </authorList>
    </citation>
    <scope>NUCLEOTIDE SEQUENCE [LARGE SCALE GENOMIC DNA]</scope>
</reference>
<feature type="compositionally biased region" description="Basic and acidic residues" evidence="6">
    <location>
        <begin position="330"/>
        <end position="340"/>
    </location>
</feature>
<feature type="transmembrane region" description="Helical" evidence="7">
    <location>
        <begin position="31"/>
        <end position="57"/>
    </location>
</feature>
<dbReference type="NCBIfam" id="TIGR00765">
    <property type="entry name" value="yihY_not_rbn"/>
    <property type="match status" value="1"/>
</dbReference>
<evidence type="ECO:0000256" key="5">
    <source>
        <dbReference type="ARBA" id="ARBA00023136"/>
    </source>
</evidence>
<evidence type="ECO:0000256" key="7">
    <source>
        <dbReference type="SAM" id="Phobius"/>
    </source>
</evidence>
<keyword evidence="3 7" id="KW-0812">Transmembrane</keyword>
<feature type="transmembrane region" description="Helical" evidence="7">
    <location>
        <begin position="254"/>
        <end position="279"/>
    </location>
</feature>
<dbReference type="PATRIC" id="fig|1454001.3.peg.2478"/>
<keyword evidence="9" id="KW-1185">Reference proteome</keyword>
<keyword evidence="4 7" id="KW-1133">Transmembrane helix</keyword>
<evidence type="ECO:0000313" key="9">
    <source>
        <dbReference type="Proteomes" id="UP000020218"/>
    </source>
</evidence>
<protein>
    <submittedName>
        <fullName evidence="8">Inner membrane protein YhjD</fullName>
    </submittedName>
</protein>
<keyword evidence="5 7" id="KW-0472">Membrane</keyword>
<dbReference type="GO" id="GO:0005886">
    <property type="term" value="C:plasma membrane"/>
    <property type="evidence" value="ECO:0007669"/>
    <property type="project" value="UniProtKB-SubCell"/>
</dbReference>
<name>A0A011MAU6_9PROT</name>
<accession>A0A011MAU6</accession>
<keyword evidence="2" id="KW-1003">Cell membrane</keyword>
<feature type="region of interest" description="Disordered" evidence="6">
    <location>
        <begin position="312"/>
        <end position="349"/>
    </location>
</feature>
<evidence type="ECO:0000313" key="8">
    <source>
        <dbReference type="EMBL" id="EXI66848.1"/>
    </source>
</evidence>
<comment type="subcellular location">
    <subcellularLocation>
        <location evidence="1">Cell membrane</location>
        <topology evidence="1">Multi-pass membrane protein</topology>
    </subcellularLocation>
</comment>
<feature type="transmembrane region" description="Helical" evidence="7">
    <location>
        <begin position="138"/>
        <end position="165"/>
    </location>
</feature>
<dbReference type="Pfam" id="PF03631">
    <property type="entry name" value="Virul_fac_BrkB"/>
    <property type="match status" value="1"/>
</dbReference>
<dbReference type="Proteomes" id="UP000020218">
    <property type="component" value="Unassembled WGS sequence"/>
</dbReference>
<sequence>MPVLSASTRQVLRHPAGFVLRALRSFSRNQGLLLAAAIAYYALLSVVPLLILSVIALSHLVEEAELLATIGRYLEWLVPSQSHTFLAEISTFMEQRAAVGAVLLLTMLFFSSLAFSVLEKAMAVIFAHRNAGGQRHFLTSALLPYCFVLMLAVALLGVTLVSLALETVAAANLNVFGREWSLRGLAGSLVHLVSLGAEVCILTAIYLIMPVGRVRLRHALFGGIAATLVWEVIRRILVWFFTTLSKASVVYGPLATAVVAMFSMEIAATLLLVGAQLIAEYECLGLEREAAAATPAAAGRVPACARTLTAVRRRGDTAPRRQRGPLLPNERQKDQDDQGCRHGCPRRRR</sequence>
<dbReference type="EMBL" id="JFAX01000013">
    <property type="protein sequence ID" value="EXI66848.1"/>
    <property type="molecule type" value="Genomic_DNA"/>
</dbReference>
<evidence type="ECO:0000256" key="1">
    <source>
        <dbReference type="ARBA" id="ARBA00004651"/>
    </source>
</evidence>
<evidence type="ECO:0000256" key="4">
    <source>
        <dbReference type="ARBA" id="ARBA00022989"/>
    </source>
</evidence>
<feature type="transmembrane region" description="Helical" evidence="7">
    <location>
        <begin position="185"/>
        <end position="208"/>
    </location>
</feature>
<dbReference type="InterPro" id="IPR017039">
    <property type="entry name" value="Virul_fac_BrkB"/>
</dbReference>
<dbReference type="PANTHER" id="PTHR30213">
    <property type="entry name" value="INNER MEMBRANE PROTEIN YHJD"/>
    <property type="match status" value="1"/>
</dbReference>
<feature type="transmembrane region" description="Helical" evidence="7">
    <location>
        <begin position="220"/>
        <end position="242"/>
    </location>
</feature>
<evidence type="ECO:0000256" key="6">
    <source>
        <dbReference type="SAM" id="MobiDB-lite"/>
    </source>
</evidence>
<dbReference type="AlphaFoldDB" id="A0A011MAU6"/>
<dbReference type="STRING" id="1454001.AW08_02435"/>